<dbReference type="PANTHER" id="PTHR30404:SF0">
    <property type="entry name" value="N-ACETYLMURAMOYL-L-ALANINE AMIDASE AMIC"/>
    <property type="match status" value="1"/>
</dbReference>
<dbReference type="FunFam" id="3.40.630.40:FF:000005">
    <property type="entry name" value="N-acetylmuramoyl-L-alanine amidase (AmiA)"/>
    <property type="match status" value="1"/>
</dbReference>
<name>A0A382ARI8_9ZZZZ</name>
<dbReference type="AlphaFoldDB" id="A0A382ARI8"/>
<evidence type="ECO:0000256" key="1">
    <source>
        <dbReference type="ARBA" id="ARBA00022801"/>
    </source>
</evidence>
<protein>
    <recommendedName>
        <fullName evidence="2">MurNAc-LAA domain-containing protein</fullName>
    </recommendedName>
</protein>
<dbReference type="GO" id="GO:0009253">
    <property type="term" value="P:peptidoglycan catabolic process"/>
    <property type="evidence" value="ECO:0007669"/>
    <property type="project" value="InterPro"/>
</dbReference>
<gene>
    <name evidence="3" type="ORF">METZ01_LOCUS156755</name>
</gene>
<sequence>MNYKSIKLLLILTVFYSFPLCDTVKVVNKSNSVTYNIRTLDRLTGTYISTIDVSRLLTNRDPYINSDRGKMVIYLGDKRIKISSSSSFILVDEKVYQIPVYPVWVDNDIYISADYFFDIVKRTTLPGIQYDSKSLTLRIDIKEFTIAGVDISQKANGTILRIKTRQHFPEGNISSFFHENGWFYITVSGGLVDTTEFRRSDVRGVVMSVAADQLDKTAQLAFQIRSKVVSHELYQSKDQNEIVVSLRTPMDNSVARINKVKDRWKLDTIVLDAGHGGKDPGTSGRKGTREKNIALDIVKRVGRLLEKNTKLKVIYTRREDVFLDVWKRTKIANESNGKMFISVHLNSNPNKTAYGFETYFLRTGKTEDAIEVAFRENEVIKLEARSKNKYRDLSGENLIIATMAQSMHMKESEELAAMIQEEMAKKVKSKNRGVKQAGFHVLIDASMPNVLIEAGFLTNANEERNLRNPKYRQTIANSIYRAVVKFRYSREQYLSEK</sequence>
<dbReference type="InterPro" id="IPR002508">
    <property type="entry name" value="MurNAc-LAA_cat"/>
</dbReference>
<dbReference type="Pfam" id="PF01520">
    <property type="entry name" value="Amidase_3"/>
    <property type="match status" value="1"/>
</dbReference>
<reference evidence="3" key="1">
    <citation type="submission" date="2018-05" db="EMBL/GenBank/DDBJ databases">
        <authorList>
            <person name="Lanie J.A."/>
            <person name="Ng W.-L."/>
            <person name="Kazmierczak K.M."/>
            <person name="Andrzejewski T.M."/>
            <person name="Davidsen T.M."/>
            <person name="Wayne K.J."/>
            <person name="Tettelin H."/>
            <person name="Glass J.I."/>
            <person name="Rusch D."/>
            <person name="Podicherti R."/>
            <person name="Tsui H.-C.T."/>
            <person name="Winkler M.E."/>
        </authorList>
    </citation>
    <scope>NUCLEOTIDE SEQUENCE</scope>
</reference>
<dbReference type="SMART" id="SM00646">
    <property type="entry name" value="Ami_3"/>
    <property type="match status" value="1"/>
</dbReference>
<accession>A0A382ARI8</accession>
<evidence type="ECO:0000313" key="3">
    <source>
        <dbReference type="EMBL" id="SVB03901.1"/>
    </source>
</evidence>
<dbReference type="PANTHER" id="PTHR30404">
    <property type="entry name" value="N-ACETYLMURAMOYL-L-ALANINE AMIDASE"/>
    <property type="match status" value="1"/>
</dbReference>
<dbReference type="EMBL" id="UINC01026444">
    <property type="protein sequence ID" value="SVB03901.1"/>
    <property type="molecule type" value="Genomic_DNA"/>
</dbReference>
<dbReference type="SUPFAM" id="SSF53187">
    <property type="entry name" value="Zn-dependent exopeptidases"/>
    <property type="match status" value="1"/>
</dbReference>
<organism evidence="3">
    <name type="scientific">marine metagenome</name>
    <dbReference type="NCBI Taxonomy" id="408172"/>
    <lineage>
        <taxon>unclassified sequences</taxon>
        <taxon>metagenomes</taxon>
        <taxon>ecological metagenomes</taxon>
    </lineage>
</organism>
<evidence type="ECO:0000259" key="2">
    <source>
        <dbReference type="SMART" id="SM00646"/>
    </source>
</evidence>
<dbReference type="CDD" id="cd02696">
    <property type="entry name" value="MurNAc-LAA"/>
    <property type="match status" value="1"/>
</dbReference>
<dbReference type="InterPro" id="IPR050695">
    <property type="entry name" value="N-acetylmuramoyl_amidase_3"/>
</dbReference>
<dbReference type="SUPFAM" id="SSF55383">
    <property type="entry name" value="Copper amine oxidase, domain N"/>
    <property type="match status" value="1"/>
</dbReference>
<dbReference type="InterPro" id="IPR036582">
    <property type="entry name" value="Mao_N_sf"/>
</dbReference>
<dbReference type="GO" id="GO:0008745">
    <property type="term" value="F:N-acetylmuramoyl-L-alanine amidase activity"/>
    <property type="evidence" value="ECO:0007669"/>
    <property type="project" value="InterPro"/>
</dbReference>
<dbReference type="Gene3D" id="3.40.630.40">
    <property type="entry name" value="Zn-dependent exopeptidases"/>
    <property type="match status" value="1"/>
</dbReference>
<dbReference type="GO" id="GO:0030288">
    <property type="term" value="C:outer membrane-bounded periplasmic space"/>
    <property type="evidence" value="ECO:0007669"/>
    <property type="project" value="TreeGrafter"/>
</dbReference>
<proteinExistence type="predicted"/>
<keyword evidence="1" id="KW-0378">Hydrolase</keyword>
<feature type="domain" description="MurNAc-LAA" evidence="2">
    <location>
        <begin position="329"/>
        <end position="484"/>
    </location>
</feature>